<dbReference type="Proteomes" id="UP000032545">
    <property type="component" value="Unassembled WGS sequence"/>
</dbReference>
<protein>
    <recommendedName>
        <fullName evidence="3">Protein phosphatase 2C</fullName>
    </recommendedName>
</protein>
<proteinExistence type="predicted"/>
<reference evidence="2" key="1">
    <citation type="submission" date="2015-02" db="EMBL/GenBank/DDBJ databases">
        <title>Draft Genome of Frankia sp. CpI1-S.</title>
        <authorList>
            <person name="Oshone R.T."/>
            <person name="Ngom M."/>
            <person name="Ghodhbane-Gtari F."/>
            <person name="Gtari M."/>
            <person name="Morris K."/>
            <person name="Thomas K."/>
            <person name="Sen A."/>
            <person name="Tisa L.S."/>
        </authorList>
    </citation>
    <scope>NUCLEOTIDE SEQUENCE [LARGE SCALE GENOMIC DNA]</scope>
    <source>
        <strain evidence="2">CpI1-S</strain>
    </source>
</reference>
<evidence type="ECO:0008006" key="3">
    <source>
        <dbReference type="Google" id="ProtNLM"/>
    </source>
</evidence>
<dbReference type="PATRIC" id="fig|1502723.3.peg.3863"/>
<dbReference type="Gene3D" id="3.60.40.10">
    <property type="entry name" value="PPM-type phosphatase domain"/>
    <property type="match status" value="1"/>
</dbReference>
<keyword evidence="2" id="KW-1185">Reference proteome</keyword>
<comment type="caution">
    <text evidence="1">The sequence shown here is derived from an EMBL/GenBank/DDBJ whole genome shotgun (WGS) entry which is preliminary data.</text>
</comment>
<evidence type="ECO:0000313" key="1">
    <source>
        <dbReference type="EMBL" id="KJE21577.1"/>
    </source>
</evidence>
<dbReference type="AlphaFoldDB" id="A0A0D8BDU2"/>
<accession>A0A0D8BDU2</accession>
<dbReference type="EMBL" id="JYFN01000035">
    <property type="protein sequence ID" value="KJE21577.1"/>
    <property type="molecule type" value="Genomic_DNA"/>
</dbReference>
<evidence type="ECO:0000313" key="2">
    <source>
        <dbReference type="Proteomes" id="UP000032545"/>
    </source>
</evidence>
<gene>
    <name evidence="1" type="ORF">FF36_04151</name>
</gene>
<organism evidence="1 2">
    <name type="scientific">Frankia torreyi</name>
    <dbReference type="NCBI Taxonomy" id="1856"/>
    <lineage>
        <taxon>Bacteria</taxon>
        <taxon>Bacillati</taxon>
        <taxon>Actinomycetota</taxon>
        <taxon>Actinomycetes</taxon>
        <taxon>Frankiales</taxon>
        <taxon>Frankiaceae</taxon>
        <taxon>Frankia</taxon>
    </lineage>
</organism>
<dbReference type="RefSeq" id="WP_236706604.1">
    <property type="nucleotide sequence ID" value="NZ_JYFN01000035.1"/>
</dbReference>
<name>A0A0D8BDU2_9ACTN</name>
<sequence length="247" mass="26672">MIDGATPLGDEVQVDGRSPAAWLSAVADAFLAQVPWEGRPLRAVLRDLVGHVRAEGRGAGLPADGFPTATLSLARVRDGRLDLCLLGDSPVLLRPPGATVIEFVDPQFAGVEEALLERVRTELDRGETAADAYARAHAHNRERRRWRNTPRGSWMLSDVPAAAEHAYATTLAVAPGTELVAMSDGFARAVRPFGLVRDDTELLDEIAAGREAELLDRLRAAERADPSCSRFPRFGVSDDASAIYARL</sequence>
<dbReference type="InterPro" id="IPR036457">
    <property type="entry name" value="PPM-type-like_dom_sf"/>
</dbReference>
<reference evidence="1 2" key="2">
    <citation type="journal article" date="2016" name="Genome Announc.">
        <title>Permanent Draft Genome Sequences for Two Variants of Frankia sp. Strain CpI1, the First Frankia Strain Isolated from Root Nodules of Comptonia peregrina.</title>
        <authorList>
            <person name="Oshone R."/>
            <person name="Hurst S.G.IV."/>
            <person name="Abebe-Akele F."/>
            <person name="Simpson S."/>
            <person name="Morris K."/>
            <person name="Thomas W.K."/>
            <person name="Tisa L.S."/>
        </authorList>
    </citation>
    <scope>NUCLEOTIDE SEQUENCE [LARGE SCALE GENOMIC DNA]</scope>
    <source>
        <strain evidence="2">CpI1-S</strain>
    </source>
</reference>